<evidence type="ECO:0000256" key="1">
    <source>
        <dbReference type="SAM" id="MobiDB-lite"/>
    </source>
</evidence>
<feature type="region of interest" description="Disordered" evidence="1">
    <location>
        <begin position="825"/>
        <end position="847"/>
    </location>
</feature>
<feature type="compositionally biased region" description="Basic and acidic residues" evidence="1">
    <location>
        <begin position="118"/>
        <end position="131"/>
    </location>
</feature>
<dbReference type="Proteomes" id="UP000617145">
    <property type="component" value="Unassembled WGS sequence"/>
</dbReference>
<feature type="region of interest" description="Disordered" evidence="1">
    <location>
        <begin position="691"/>
        <end position="715"/>
    </location>
</feature>
<evidence type="ECO:0008006" key="4">
    <source>
        <dbReference type="Google" id="ProtNLM"/>
    </source>
</evidence>
<feature type="region of interest" description="Disordered" evidence="1">
    <location>
        <begin position="321"/>
        <end position="342"/>
    </location>
</feature>
<accession>A0A8J2ZHW4</accession>
<dbReference type="AlphaFoldDB" id="A0A8J2ZHW4"/>
<feature type="compositionally biased region" description="Basic and acidic residues" evidence="1">
    <location>
        <begin position="696"/>
        <end position="710"/>
    </location>
</feature>
<feature type="region of interest" description="Disordered" evidence="1">
    <location>
        <begin position="75"/>
        <end position="134"/>
    </location>
</feature>
<proteinExistence type="predicted"/>
<organism evidence="2 3">
    <name type="scientific">Salipiger pallidus</name>
    <dbReference type="NCBI Taxonomy" id="1775170"/>
    <lineage>
        <taxon>Bacteria</taxon>
        <taxon>Pseudomonadati</taxon>
        <taxon>Pseudomonadota</taxon>
        <taxon>Alphaproteobacteria</taxon>
        <taxon>Rhodobacterales</taxon>
        <taxon>Roseobacteraceae</taxon>
        <taxon>Salipiger</taxon>
    </lineage>
</organism>
<name>A0A8J2ZHW4_9RHOB</name>
<reference evidence="2" key="1">
    <citation type="journal article" date="2014" name="Int. J. Syst. Evol. Microbiol.">
        <title>Complete genome sequence of Corynebacterium casei LMG S-19264T (=DSM 44701T), isolated from a smear-ripened cheese.</title>
        <authorList>
            <consortium name="US DOE Joint Genome Institute (JGI-PGF)"/>
            <person name="Walter F."/>
            <person name="Albersmeier A."/>
            <person name="Kalinowski J."/>
            <person name="Ruckert C."/>
        </authorList>
    </citation>
    <scope>NUCLEOTIDE SEQUENCE</scope>
    <source>
        <strain evidence="2">CGMCC 1.15762</strain>
    </source>
</reference>
<evidence type="ECO:0000313" key="3">
    <source>
        <dbReference type="Proteomes" id="UP000617145"/>
    </source>
</evidence>
<dbReference type="EMBL" id="BMJV01000001">
    <property type="protein sequence ID" value="GGG64417.1"/>
    <property type="molecule type" value="Genomic_DNA"/>
</dbReference>
<feature type="region of interest" description="Disordered" evidence="1">
    <location>
        <begin position="159"/>
        <end position="182"/>
    </location>
</feature>
<feature type="compositionally biased region" description="Acidic residues" evidence="1">
    <location>
        <begin position="458"/>
        <end position="480"/>
    </location>
</feature>
<feature type="region of interest" description="Disordered" evidence="1">
    <location>
        <begin position="622"/>
        <end position="652"/>
    </location>
</feature>
<sequence length="847" mass="91387">MVSSSKILTVSYGTFSCTAEGFEDPLAVVKESTHFFRGVIREDRFFGAEPPQFDPELAAELLKNQLAAEAGQGTLTLRSPFGTGTASTGPSAGAMGAALASARPAPGASDASVSSEPEQARTEPEPEREAPTAEELEEIARLEASMADTIAAAVADHQVSAEPLVDGPVETDDEGSPDMAAEDSVASLLAAQPVQDTATKAAPERQVVADDAFIYDMASEDVAAEQGDDSIEAEAEFFEHEMIAADAPAFSASDSDNVAAKLRRIRAVVARGDVTVAQEDTDEDPELAAVEPMIARDNLFADTPASSDFDETFEDEEPLFSVPASQAMPAAVPETAPAEPRRVRARVVTVKRAAFDAAVARGTLEEVEEAPSGDDTVSSLSDEDEDDLSRELAAVKAELEADFNRAFADDDESDDDWSEALSVEEDAQPVMAMQPAVQDQGEDDTTPVTAAEQPAFADTEEAAFGESEGSDDLDDEEDGDWYAPSLGAATAHTSSFDDEDDWNFGDDDEWSEPEVADTREEPLRPRREPEVAAEDEAPEDELDAASFSSELEDEFDRAFDDDEDYDDLDEDSLSLASCADDNEQSEEAAEFERISALALEADRLAGEQVRKAVKMSSPARAMLTENSVGDTDASRILDETNSQLSEPEGNRRRSAIAHLRAAVAATRADKLLGRRQDSEEVIEPYREDLANAVRPRRPEGARALTERPNEAARPAPLKLVAEQRVDSEEPAPRPRRVKLADLEDDFVSGGEGDGDFAAYAESVGARDLPELLEAAAAYMSFVEHREQFSRPQLMTKVRQAEVSESSREDRLRTFGQLLREGKIEKTRGGRFTASDRISFKPDARAAG</sequence>
<reference evidence="2" key="2">
    <citation type="submission" date="2020-09" db="EMBL/GenBank/DDBJ databases">
        <authorList>
            <person name="Sun Q."/>
            <person name="Zhou Y."/>
        </authorList>
    </citation>
    <scope>NUCLEOTIDE SEQUENCE</scope>
    <source>
        <strain evidence="2">CGMCC 1.15762</strain>
    </source>
</reference>
<feature type="compositionally biased region" description="Basic and acidic residues" evidence="1">
    <location>
        <begin position="837"/>
        <end position="847"/>
    </location>
</feature>
<feature type="compositionally biased region" description="Acidic residues" evidence="1">
    <location>
        <begin position="580"/>
        <end position="589"/>
    </location>
</feature>
<evidence type="ECO:0000313" key="2">
    <source>
        <dbReference type="EMBL" id="GGG64417.1"/>
    </source>
</evidence>
<dbReference type="PROSITE" id="PS51257">
    <property type="entry name" value="PROKAR_LIPOPROTEIN"/>
    <property type="match status" value="1"/>
</dbReference>
<comment type="caution">
    <text evidence="2">The sequence shown here is derived from an EMBL/GenBank/DDBJ whole genome shotgun (WGS) entry which is preliminary data.</text>
</comment>
<feature type="compositionally biased region" description="Acidic residues" evidence="1">
    <location>
        <begin position="531"/>
        <end position="543"/>
    </location>
</feature>
<feature type="region of interest" description="Disordered" evidence="1">
    <location>
        <begin position="359"/>
        <end position="589"/>
    </location>
</feature>
<feature type="compositionally biased region" description="Basic and acidic residues" evidence="1">
    <location>
        <begin position="516"/>
        <end position="530"/>
    </location>
</feature>
<feature type="compositionally biased region" description="Acidic residues" evidence="1">
    <location>
        <begin position="496"/>
        <end position="515"/>
    </location>
</feature>
<gene>
    <name evidence="2" type="ORF">GCM10011415_08760</name>
</gene>
<keyword evidence="3" id="KW-1185">Reference proteome</keyword>
<dbReference type="RefSeq" id="WP_188788971.1">
    <property type="nucleotide sequence ID" value="NZ_BMJV01000001.1"/>
</dbReference>
<feature type="compositionally biased region" description="Acidic residues" evidence="1">
    <location>
        <begin position="550"/>
        <end position="572"/>
    </location>
</feature>
<feature type="compositionally biased region" description="Low complexity" evidence="1">
    <location>
        <begin position="327"/>
        <end position="338"/>
    </location>
</feature>
<feature type="compositionally biased region" description="Low complexity" evidence="1">
    <location>
        <begin position="79"/>
        <end position="109"/>
    </location>
</feature>
<protein>
    <recommendedName>
        <fullName evidence="4">CPN protein</fullName>
    </recommendedName>
</protein>
<feature type="compositionally biased region" description="Acidic residues" evidence="1">
    <location>
        <begin position="409"/>
        <end position="427"/>
    </location>
</feature>